<feature type="transmembrane region" description="Helical" evidence="7">
    <location>
        <begin position="184"/>
        <end position="211"/>
    </location>
</feature>
<comment type="caution">
    <text evidence="9">The sequence shown here is derived from an EMBL/GenBank/DDBJ whole genome shotgun (WGS) entry which is preliminary data.</text>
</comment>
<feature type="transmembrane region" description="Helical" evidence="7">
    <location>
        <begin position="357"/>
        <end position="382"/>
    </location>
</feature>
<evidence type="ECO:0000256" key="6">
    <source>
        <dbReference type="ARBA" id="ARBA00023136"/>
    </source>
</evidence>
<feature type="domain" description="Major facilitator superfamily (MFS) profile" evidence="8">
    <location>
        <begin position="23"/>
        <end position="412"/>
    </location>
</feature>
<dbReference type="SUPFAM" id="SSF103473">
    <property type="entry name" value="MFS general substrate transporter"/>
    <property type="match status" value="1"/>
</dbReference>
<evidence type="ECO:0000256" key="5">
    <source>
        <dbReference type="ARBA" id="ARBA00022989"/>
    </source>
</evidence>
<evidence type="ECO:0000259" key="8">
    <source>
        <dbReference type="PROSITE" id="PS50850"/>
    </source>
</evidence>
<reference evidence="9 10" key="1">
    <citation type="submission" date="2018-08" db="EMBL/GenBank/DDBJ databases">
        <title>Bacillus jemisoniae sp. nov., Bacillus chryseoplanitiae sp. nov., Bacillus resnikiae sp. nov., and Bacillus frankliniae sp. nov., isolated from Viking spacecraft and associated surfaces.</title>
        <authorList>
            <person name="Seuylemezian A."/>
            <person name="Vaishampayan P."/>
        </authorList>
    </citation>
    <scope>NUCLEOTIDE SEQUENCE [LARGE SCALE GENOMIC DNA]</scope>
    <source>
        <strain evidence="9 10">JJ-247</strain>
    </source>
</reference>
<dbReference type="GO" id="GO:0022857">
    <property type="term" value="F:transmembrane transporter activity"/>
    <property type="evidence" value="ECO:0007669"/>
    <property type="project" value="InterPro"/>
</dbReference>
<comment type="subcellular location">
    <subcellularLocation>
        <location evidence="1">Cell membrane</location>
        <topology evidence="1">Multi-pass membrane protein</topology>
    </subcellularLocation>
</comment>
<accession>A0A398B995</accession>
<dbReference type="PANTHER" id="PTHR23513">
    <property type="entry name" value="INTEGRAL MEMBRANE EFFLUX PROTEIN-RELATED"/>
    <property type="match status" value="1"/>
</dbReference>
<dbReference type="EMBL" id="QWVT01000022">
    <property type="protein sequence ID" value="RID84276.1"/>
    <property type="molecule type" value="Genomic_DNA"/>
</dbReference>
<dbReference type="InterPro" id="IPR011701">
    <property type="entry name" value="MFS"/>
</dbReference>
<evidence type="ECO:0000256" key="2">
    <source>
        <dbReference type="ARBA" id="ARBA00022448"/>
    </source>
</evidence>
<organism evidence="9 10">
    <name type="scientific">Mesobacillus zeae</name>
    <dbReference type="NCBI Taxonomy" id="1917180"/>
    <lineage>
        <taxon>Bacteria</taxon>
        <taxon>Bacillati</taxon>
        <taxon>Bacillota</taxon>
        <taxon>Bacilli</taxon>
        <taxon>Bacillales</taxon>
        <taxon>Bacillaceae</taxon>
        <taxon>Mesobacillus</taxon>
    </lineage>
</organism>
<keyword evidence="5 7" id="KW-1133">Transmembrane helix</keyword>
<feature type="transmembrane region" description="Helical" evidence="7">
    <location>
        <begin position="24"/>
        <end position="43"/>
    </location>
</feature>
<gene>
    <name evidence="9" type="ORF">D1970_13355</name>
</gene>
<keyword evidence="10" id="KW-1185">Reference proteome</keyword>
<dbReference type="Gene3D" id="1.20.1250.20">
    <property type="entry name" value="MFS general substrate transporter like domains"/>
    <property type="match status" value="2"/>
</dbReference>
<feature type="transmembrane region" description="Helical" evidence="7">
    <location>
        <begin position="325"/>
        <end position="345"/>
    </location>
</feature>
<evidence type="ECO:0000313" key="9">
    <source>
        <dbReference type="EMBL" id="RID84276.1"/>
    </source>
</evidence>
<feature type="transmembrane region" description="Helical" evidence="7">
    <location>
        <begin position="232"/>
        <end position="255"/>
    </location>
</feature>
<feature type="transmembrane region" description="Helical" evidence="7">
    <location>
        <begin position="55"/>
        <end position="77"/>
    </location>
</feature>
<feature type="transmembrane region" description="Helical" evidence="7">
    <location>
        <begin position="388"/>
        <end position="406"/>
    </location>
</feature>
<evidence type="ECO:0000256" key="3">
    <source>
        <dbReference type="ARBA" id="ARBA00022475"/>
    </source>
</evidence>
<keyword evidence="3" id="KW-1003">Cell membrane</keyword>
<keyword evidence="4 7" id="KW-0812">Transmembrane</keyword>
<evidence type="ECO:0000313" key="10">
    <source>
        <dbReference type="Proteomes" id="UP000265816"/>
    </source>
</evidence>
<dbReference type="PROSITE" id="PS50850">
    <property type="entry name" value="MFS"/>
    <property type="match status" value="1"/>
</dbReference>
<dbReference type="GO" id="GO:0005886">
    <property type="term" value="C:plasma membrane"/>
    <property type="evidence" value="ECO:0007669"/>
    <property type="project" value="UniProtKB-SubCell"/>
</dbReference>
<dbReference type="RefSeq" id="WP_119113370.1">
    <property type="nucleotide sequence ID" value="NZ_CBCSEO010000017.1"/>
</dbReference>
<evidence type="ECO:0000256" key="7">
    <source>
        <dbReference type="SAM" id="Phobius"/>
    </source>
</evidence>
<dbReference type="AlphaFoldDB" id="A0A398B995"/>
<feature type="transmembrane region" description="Helical" evidence="7">
    <location>
        <begin position="300"/>
        <end position="319"/>
    </location>
</feature>
<keyword evidence="6 7" id="KW-0472">Membrane</keyword>
<evidence type="ECO:0000256" key="4">
    <source>
        <dbReference type="ARBA" id="ARBA00022692"/>
    </source>
</evidence>
<proteinExistence type="predicted"/>
<dbReference type="InterPro" id="IPR036259">
    <property type="entry name" value="MFS_trans_sf"/>
</dbReference>
<feature type="transmembrane region" description="Helical" evidence="7">
    <location>
        <begin position="267"/>
        <end position="288"/>
    </location>
</feature>
<protein>
    <submittedName>
        <fullName evidence="9">MFS transporter</fullName>
    </submittedName>
</protein>
<evidence type="ECO:0000256" key="1">
    <source>
        <dbReference type="ARBA" id="ARBA00004651"/>
    </source>
</evidence>
<name>A0A398B995_9BACI</name>
<dbReference type="Pfam" id="PF07690">
    <property type="entry name" value="MFS_1"/>
    <property type="match status" value="1"/>
</dbReference>
<keyword evidence="2" id="KW-0813">Transport</keyword>
<dbReference type="PANTHER" id="PTHR23513:SF6">
    <property type="entry name" value="MAJOR FACILITATOR SUPERFAMILY ASSOCIATED DOMAIN-CONTAINING PROTEIN"/>
    <property type="match status" value="1"/>
</dbReference>
<dbReference type="CDD" id="cd06173">
    <property type="entry name" value="MFS_MefA_like"/>
    <property type="match status" value="1"/>
</dbReference>
<sequence>MSSNPQLTAKQKPKQYRLLKNREFIFLVAARCLTSLAFGIYMFGESWYIVNELHLKQYLGITLMAASIPRLILMYFGGILSDQYSRTQIMSVSLAVRALLVFSLAGLLLAGSVSISVLLVCAILYGISDSFFYPANSALVPEIVEREDLTRANSILQSINLITLVASPFLGGLILGAASYSGLFFTTGLFLIIGGASFIFIRTVSSPVITAGKPSISKQFAEGYRFVRKNPILLHFMAIVFLVNLFIVGPVNIAIPLIVEEKLQGNPLYYSFLQSALFFGLMIATIFISVKNVRRQRGKIILAAMIFSGLSVAGLSYITNVTQGMVVLFIYGVCLSVSTIIIAMIQEHTPNELMGKVMGLTSTASLGLTPLSYGLTSLALFFDIQISVILLVCGSIVAVICSFIMVKIPKVRYAD</sequence>
<dbReference type="Proteomes" id="UP000265816">
    <property type="component" value="Unassembled WGS sequence"/>
</dbReference>
<feature type="transmembrane region" description="Helical" evidence="7">
    <location>
        <begin position="115"/>
        <end position="134"/>
    </location>
</feature>
<dbReference type="OrthoDB" id="3613552at2"/>
<feature type="transmembrane region" description="Helical" evidence="7">
    <location>
        <begin position="155"/>
        <end position="178"/>
    </location>
</feature>
<dbReference type="InterPro" id="IPR020846">
    <property type="entry name" value="MFS_dom"/>
</dbReference>